<comment type="caution">
    <text evidence="4">The sequence shown here is derived from an EMBL/GenBank/DDBJ whole genome shotgun (WGS) entry which is preliminary data.</text>
</comment>
<protein>
    <recommendedName>
        <fullName evidence="2">Anti-sigma factor antagonist</fullName>
    </recommendedName>
</protein>
<evidence type="ECO:0000256" key="1">
    <source>
        <dbReference type="ARBA" id="ARBA00009013"/>
    </source>
</evidence>
<dbReference type="PANTHER" id="PTHR33495:SF2">
    <property type="entry name" value="ANTI-SIGMA FACTOR ANTAGONIST TM_1081-RELATED"/>
    <property type="match status" value="1"/>
</dbReference>
<dbReference type="NCBIfam" id="TIGR00377">
    <property type="entry name" value="ant_ant_sig"/>
    <property type="match status" value="1"/>
</dbReference>
<dbReference type="InterPro" id="IPR003658">
    <property type="entry name" value="Anti-sigma_ant"/>
</dbReference>
<comment type="similarity">
    <text evidence="1 2">Belongs to the anti-sigma-factor antagonist family.</text>
</comment>
<dbReference type="Gene3D" id="3.30.750.24">
    <property type="entry name" value="STAS domain"/>
    <property type="match status" value="1"/>
</dbReference>
<dbReference type="InterPro" id="IPR002645">
    <property type="entry name" value="STAS_dom"/>
</dbReference>
<dbReference type="PROSITE" id="PS50801">
    <property type="entry name" value="STAS"/>
    <property type="match status" value="1"/>
</dbReference>
<evidence type="ECO:0000313" key="5">
    <source>
        <dbReference type="Proteomes" id="UP000323166"/>
    </source>
</evidence>
<evidence type="ECO:0000256" key="2">
    <source>
        <dbReference type="RuleBase" id="RU003749"/>
    </source>
</evidence>
<name>A0A5S4ZSG1_9FIRM</name>
<dbReference type="RefSeq" id="WP_166511566.1">
    <property type="nucleotide sequence ID" value="NZ_VNHM01000007.1"/>
</dbReference>
<dbReference type="InterPro" id="IPR036513">
    <property type="entry name" value="STAS_dom_sf"/>
</dbReference>
<proteinExistence type="inferred from homology"/>
<feature type="domain" description="STAS" evidence="3">
    <location>
        <begin position="1"/>
        <end position="111"/>
    </location>
</feature>
<dbReference type="GO" id="GO:0043856">
    <property type="term" value="F:anti-sigma factor antagonist activity"/>
    <property type="evidence" value="ECO:0007669"/>
    <property type="project" value="InterPro"/>
</dbReference>
<dbReference type="Pfam" id="PF01740">
    <property type="entry name" value="STAS"/>
    <property type="match status" value="1"/>
</dbReference>
<gene>
    <name evidence="4" type="ORF">LX24_01554</name>
</gene>
<dbReference type="AlphaFoldDB" id="A0A5S4ZSG1"/>
<sequence length="112" mass="12386">MNYTIKRENNYLIVSVIGEIDISLTDSLRDDVDQALEDYGVNQLIFDLTEVDFVDSAGLGVILGRYKRIAARGGKVYLAGAKPQVKKVLDLSGLPRLMETHPSVHLLLDKIG</sequence>
<dbReference type="PANTHER" id="PTHR33495">
    <property type="entry name" value="ANTI-SIGMA FACTOR ANTAGONIST TM_1081-RELATED-RELATED"/>
    <property type="match status" value="1"/>
</dbReference>
<dbReference type="Proteomes" id="UP000323166">
    <property type="component" value="Unassembled WGS sequence"/>
</dbReference>
<organism evidence="4 5">
    <name type="scientific">Desulfallas thermosapovorans DSM 6562</name>
    <dbReference type="NCBI Taxonomy" id="1121431"/>
    <lineage>
        <taxon>Bacteria</taxon>
        <taxon>Bacillati</taxon>
        <taxon>Bacillota</taxon>
        <taxon>Clostridia</taxon>
        <taxon>Eubacteriales</taxon>
        <taxon>Desulfallaceae</taxon>
        <taxon>Desulfallas</taxon>
    </lineage>
</organism>
<evidence type="ECO:0000313" key="4">
    <source>
        <dbReference type="EMBL" id="TYO95592.1"/>
    </source>
</evidence>
<keyword evidence="5" id="KW-1185">Reference proteome</keyword>
<reference evidence="4 5" key="1">
    <citation type="submission" date="2019-07" db="EMBL/GenBank/DDBJ databases">
        <title>Genomic Encyclopedia of Type Strains, Phase I: the one thousand microbial genomes (KMG-I) project.</title>
        <authorList>
            <person name="Kyrpides N."/>
        </authorList>
    </citation>
    <scope>NUCLEOTIDE SEQUENCE [LARGE SCALE GENOMIC DNA]</scope>
    <source>
        <strain evidence="4 5">DSM 6562</strain>
    </source>
</reference>
<dbReference type="EMBL" id="VNHM01000007">
    <property type="protein sequence ID" value="TYO95592.1"/>
    <property type="molecule type" value="Genomic_DNA"/>
</dbReference>
<evidence type="ECO:0000259" key="3">
    <source>
        <dbReference type="PROSITE" id="PS50801"/>
    </source>
</evidence>
<dbReference type="CDD" id="cd07043">
    <property type="entry name" value="STAS_anti-anti-sigma_factors"/>
    <property type="match status" value="1"/>
</dbReference>
<accession>A0A5S4ZSG1</accession>
<dbReference type="SUPFAM" id="SSF52091">
    <property type="entry name" value="SpoIIaa-like"/>
    <property type="match status" value="1"/>
</dbReference>